<feature type="signal peptide" evidence="1">
    <location>
        <begin position="1"/>
        <end position="22"/>
    </location>
</feature>
<gene>
    <name evidence="2" type="ORF">SE16_12455</name>
</gene>
<name>A0A0P6YCI0_9CHLR</name>
<keyword evidence="1" id="KW-0732">Signal</keyword>
<accession>A0A0P6YCI0</accession>
<dbReference type="OrthoDB" id="159180at2"/>
<dbReference type="Proteomes" id="UP000050502">
    <property type="component" value="Unassembled WGS sequence"/>
</dbReference>
<feature type="chain" id="PRO_5006133501" description="Carboxypeptidase regulatory-like domain-containing protein" evidence="1">
    <location>
        <begin position="23"/>
        <end position="157"/>
    </location>
</feature>
<evidence type="ECO:0008006" key="4">
    <source>
        <dbReference type="Google" id="ProtNLM"/>
    </source>
</evidence>
<protein>
    <recommendedName>
        <fullName evidence="4">Carboxypeptidase regulatory-like domain-containing protein</fullName>
    </recommendedName>
</protein>
<comment type="caution">
    <text evidence="2">The sequence shown here is derived from an EMBL/GenBank/DDBJ whole genome shotgun (WGS) entry which is preliminary data.</text>
</comment>
<dbReference type="EMBL" id="LGKN01000006">
    <property type="protein sequence ID" value="KPL87293.1"/>
    <property type="molecule type" value="Genomic_DNA"/>
</dbReference>
<proteinExistence type="predicted"/>
<reference evidence="2 3" key="1">
    <citation type="submission" date="2015-07" db="EMBL/GenBank/DDBJ databases">
        <title>Whole genome sequence of Ardenticatena maritima DSM 23922.</title>
        <authorList>
            <person name="Hemp J."/>
            <person name="Ward L.M."/>
            <person name="Pace L.A."/>
            <person name="Fischer W.W."/>
        </authorList>
    </citation>
    <scope>NUCLEOTIDE SEQUENCE [LARGE SCALE GENOMIC DNA]</scope>
    <source>
        <strain evidence="2 3">110S</strain>
    </source>
</reference>
<dbReference type="PROSITE" id="PS51257">
    <property type="entry name" value="PROKAR_LIPOPROTEIN"/>
    <property type="match status" value="1"/>
</dbReference>
<dbReference type="AlphaFoldDB" id="A0A0P6YCI0"/>
<dbReference type="RefSeq" id="WP_054492597.1">
    <property type="nucleotide sequence ID" value="NZ_BBZA01000076.1"/>
</dbReference>
<evidence type="ECO:0000256" key="1">
    <source>
        <dbReference type="SAM" id="SignalP"/>
    </source>
</evidence>
<sequence>MQRQYKLSSIICILFLLIACQAKTTSVPTKTTSSEPQNTFVVPTPTQKTGVVTGQLLTPGPGGQPYIATLYLATFVYPQGNAEAPPLISFSEETSLQGVQDPTTGRFYFADVPPGKYAIIIWTPVVSMPLRDAESNTEITFEVKAGEVTDLGVIAIP</sequence>
<evidence type="ECO:0000313" key="3">
    <source>
        <dbReference type="Proteomes" id="UP000050502"/>
    </source>
</evidence>
<organism evidence="2 3">
    <name type="scientific">Ardenticatena maritima</name>
    <dbReference type="NCBI Taxonomy" id="872965"/>
    <lineage>
        <taxon>Bacteria</taxon>
        <taxon>Bacillati</taxon>
        <taxon>Chloroflexota</taxon>
        <taxon>Ardenticatenia</taxon>
        <taxon>Ardenticatenales</taxon>
        <taxon>Ardenticatenaceae</taxon>
        <taxon>Ardenticatena</taxon>
    </lineage>
</organism>
<evidence type="ECO:0000313" key="2">
    <source>
        <dbReference type="EMBL" id="KPL87293.1"/>
    </source>
</evidence>